<dbReference type="Pfam" id="PF11917">
    <property type="entry name" value="DUF3435"/>
    <property type="match status" value="2"/>
</dbReference>
<evidence type="ECO:0000313" key="4">
    <source>
        <dbReference type="Proteomes" id="UP000800093"/>
    </source>
</evidence>
<feature type="region of interest" description="Disordered" evidence="1">
    <location>
        <begin position="1"/>
        <end position="39"/>
    </location>
</feature>
<keyword evidence="4" id="KW-1185">Reference proteome</keyword>
<organism evidence="3 4">
    <name type="scientific">Lojkania enalia</name>
    <dbReference type="NCBI Taxonomy" id="147567"/>
    <lineage>
        <taxon>Eukaryota</taxon>
        <taxon>Fungi</taxon>
        <taxon>Dikarya</taxon>
        <taxon>Ascomycota</taxon>
        <taxon>Pezizomycotina</taxon>
        <taxon>Dothideomycetes</taxon>
        <taxon>Pleosporomycetidae</taxon>
        <taxon>Pleosporales</taxon>
        <taxon>Pleosporales incertae sedis</taxon>
        <taxon>Lojkania</taxon>
    </lineage>
</organism>
<reference evidence="4" key="1">
    <citation type="journal article" date="2020" name="Stud. Mycol.">
        <title>101 Dothideomycetes genomes: A test case for predicting lifestyles and emergence of pathogens.</title>
        <authorList>
            <person name="Haridas S."/>
            <person name="Albert R."/>
            <person name="Binder M."/>
            <person name="Bloem J."/>
            <person name="LaButti K."/>
            <person name="Salamov A."/>
            <person name="Andreopoulos B."/>
            <person name="Baker S."/>
            <person name="Barry K."/>
            <person name="Bills G."/>
            <person name="Bluhm B."/>
            <person name="Cannon C."/>
            <person name="Castanera R."/>
            <person name="Culley D."/>
            <person name="Daum C."/>
            <person name="Ezra D."/>
            <person name="Gonzalez J."/>
            <person name="Henrissat B."/>
            <person name="Kuo A."/>
            <person name="Liang C."/>
            <person name="Lipzen A."/>
            <person name="Lutzoni F."/>
            <person name="Magnuson J."/>
            <person name="Mondo S."/>
            <person name="Nolan M."/>
            <person name="Ohm R."/>
            <person name="Pangilinan J."/>
            <person name="Park H.-J."/>
            <person name="Ramirez L."/>
            <person name="Alfaro M."/>
            <person name="Sun H."/>
            <person name="Tritt A."/>
            <person name="Yoshinaga Y."/>
            <person name="Zwiers L.-H."/>
            <person name="Turgeon B."/>
            <person name="Goodwin S."/>
            <person name="Spatafora J."/>
            <person name="Crous P."/>
            <person name="Grigoriev I."/>
        </authorList>
    </citation>
    <scope>NUCLEOTIDE SEQUENCE [LARGE SCALE GENOMIC DNA]</scope>
    <source>
        <strain evidence="4">CBS 304.66</strain>
    </source>
</reference>
<evidence type="ECO:0000259" key="2">
    <source>
        <dbReference type="PROSITE" id="PS00028"/>
    </source>
</evidence>
<dbReference type="EMBL" id="ML986628">
    <property type="protein sequence ID" value="KAF2263259.1"/>
    <property type="molecule type" value="Genomic_DNA"/>
</dbReference>
<dbReference type="PANTHER" id="PTHR37535">
    <property type="entry name" value="FLUG DOMAIN PROTEIN"/>
    <property type="match status" value="1"/>
</dbReference>
<dbReference type="Proteomes" id="UP000800093">
    <property type="component" value="Unassembled WGS sequence"/>
</dbReference>
<feature type="domain" description="C2H2-type" evidence="2">
    <location>
        <begin position="600"/>
        <end position="621"/>
    </location>
</feature>
<proteinExistence type="predicted"/>
<dbReference type="PROSITE" id="PS00028">
    <property type="entry name" value="ZINC_FINGER_C2H2_1"/>
    <property type="match status" value="1"/>
</dbReference>
<sequence>MGRSLVSEYADSGVESAELELDESDTDLTDIDDTNHIGKQDESADETAWLLDDGNYPREYYLQQLESFHKEEYVKEDYGDGTTRLLDRMEQQWNHSLGTYWKVFRLVYERATGEKIEGKTNRSMHKVLRKLVKKYKLSKIGRDKTCMYVEDQTLVLQTNLLHLYLQLGGFTANRPQSILGLCYQHIQVTLFRDLEGGPHQILIEFTFEFTKQFLGIKDMNTFPLPEIIYDESLAFSPQVFLLRMLFYDRAFAAYNLTTLEELSRLYIPPKRNELPLRLNRDLDDIPVFRKAIRTPSGWEISKHEPLPYSTLLPAIKALGQLTNFKQVTRPYSLCYAGGKAFNENGNVSEAMQNLMMGHASINAIMRAACTMSRSIDSRRPQRLTLEESTSVNDLPELKRNLPNATRHPEYKELNYEINRERQRQRFTLFQKKKERWEYEQPVRDVEQQLDGIETKDEVEALESLPMPPVQQELVDAVLAQPGTTLEEEIRRRNRTIRAVMQYCGVEEGGTHPSRAMRTRTYSAPHTKCKDDLRSRDEMALEAAKVSVYKDHRPTICFMCLANGELPIADRIYSFRTSGDLTKHFKRKHLANLREGEATRCGLCEVDLDHKMHLQRHSFQVHGTVT</sequence>
<name>A0A9P4K5H5_9PLEO</name>
<dbReference type="AlphaFoldDB" id="A0A9P4K5H5"/>
<accession>A0A9P4K5H5</accession>
<dbReference type="InterPro" id="IPR013087">
    <property type="entry name" value="Znf_C2H2_type"/>
</dbReference>
<dbReference type="InterPro" id="IPR021842">
    <property type="entry name" value="DUF3435"/>
</dbReference>
<gene>
    <name evidence="3" type="ORF">CC78DRAFT_554127</name>
</gene>
<evidence type="ECO:0000256" key="1">
    <source>
        <dbReference type="SAM" id="MobiDB-lite"/>
    </source>
</evidence>
<comment type="caution">
    <text evidence="3">The sequence shown here is derived from an EMBL/GenBank/DDBJ whole genome shotgun (WGS) entry which is preliminary data.</text>
</comment>
<evidence type="ECO:0000313" key="3">
    <source>
        <dbReference type="EMBL" id="KAF2263259.1"/>
    </source>
</evidence>
<dbReference type="PANTHER" id="PTHR37535:SF2">
    <property type="entry name" value="FINGER DOMAIN PROTEIN, PUTATIVE (AFU_ORTHOLOGUE AFUA_6G09300)-RELATED"/>
    <property type="match status" value="1"/>
</dbReference>
<protein>
    <recommendedName>
        <fullName evidence="2">C2H2-type domain-containing protein</fullName>
    </recommendedName>
</protein>
<feature type="compositionally biased region" description="Acidic residues" evidence="1">
    <location>
        <begin position="17"/>
        <end position="32"/>
    </location>
</feature>
<dbReference type="OrthoDB" id="4485682at2759"/>